<feature type="region of interest" description="Disordered" evidence="3">
    <location>
        <begin position="1"/>
        <end position="42"/>
    </location>
</feature>
<sequence length="380" mass="40432">MTAGGPTELRGGVLPRIPGPDSVREALDRTDPLPGTGGFAGSFDGRLVRDVLGRRPLYTDGEDWAFSPADLDDPTLFPAGTIDDDGGREQVWELPVPDPESDHDPALEAVDRALAESVADVPAEGTAVAFSGGVDSALLAAFLDVPLYVAGFPGSHDIEAARSAAAAMGREGELTVVELTHGAVERALPKLVPAIDRANAMDLGIALPLYLTAERAREEGHDRLALGQGADELFGGYEKVATLDGRVEATTVRGAVREQVLGLPDELPRDVLAVEAAGVRPVAPYLHDRVIGAALRLPPELLVEGGGDGRRKIAFRRVASRYLPGEVADRPKKALQYGSDADRELDRIARRAGYKRRIGNHVEAFVRARLRDDGATEADE</sequence>
<dbReference type="InterPro" id="IPR001962">
    <property type="entry name" value="Asn_synthase"/>
</dbReference>
<dbReference type="Proteomes" id="UP001595925">
    <property type="component" value="Unassembled WGS sequence"/>
</dbReference>
<dbReference type="InterPro" id="IPR050795">
    <property type="entry name" value="Asn_Synthetase"/>
</dbReference>
<evidence type="ECO:0000313" key="6">
    <source>
        <dbReference type="Proteomes" id="UP001595925"/>
    </source>
</evidence>
<reference evidence="5 6" key="1">
    <citation type="journal article" date="2019" name="Int. J. Syst. Evol. Microbiol.">
        <title>The Global Catalogue of Microorganisms (GCM) 10K type strain sequencing project: providing services to taxonomists for standard genome sequencing and annotation.</title>
        <authorList>
            <consortium name="The Broad Institute Genomics Platform"/>
            <consortium name="The Broad Institute Genome Sequencing Center for Infectious Disease"/>
            <person name="Wu L."/>
            <person name="Ma J."/>
        </authorList>
    </citation>
    <scope>NUCLEOTIDE SEQUENCE [LARGE SCALE GENOMIC DNA]</scope>
    <source>
        <strain evidence="5 6">CGMCC 1.15824</strain>
    </source>
</reference>
<dbReference type="RefSeq" id="WP_224828778.1">
    <property type="nucleotide sequence ID" value="NZ_JAIVEF010000010.1"/>
</dbReference>
<gene>
    <name evidence="5" type="ORF">ACFPFO_20815</name>
</gene>
<dbReference type="PANTHER" id="PTHR11772:SF2">
    <property type="entry name" value="ASPARAGINE SYNTHETASE [GLUTAMINE-HYDROLYZING]"/>
    <property type="match status" value="1"/>
</dbReference>
<dbReference type="EMBL" id="JBHSJG010000063">
    <property type="protein sequence ID" value="MFC4990140.1"/>
    <property type="molecule type" value="Genomic_DNA"/>
</dbReference>
<evidence type="ECO:0000256" key="1">
    <source>
        <dbReference type="ARBA" id="ARBA00022741"/>
    </source>
</evidence>
<keyword evidence="6" id="KW-1185">Reference proteome</keyword>
<keyword evidence="1" id="KW-0547">Nucleotide-binding</keyword>
<name>A0ABD5QK71_9EURY</name>
<evidence type="ECO:0000259" key="4">
    <source>
        <dbReference type="Pfam" id="PF00733"/>
    </source>
</evidence>
<dbReference type="Gene3D" id="3.40.50.620">
    <property type="entry name" value="HUPs"/>
    <property type="match status" value="1"/>
</dbReference>
<dbReference type="AlphaFoldDB" id="A0ABD5QK71"/>
<evidence type="ECO:0000256" key="2">
    <source>
        <dbReference type="ARBA" id="ARBA00022840"/>
    </source>
</evidence>
<protein>
    <submittedName>
        <fullName evidence="5">Asparagine synthase C-terminal domain-containing protein</fullName>
    </submittedName>
</protein>
<evidence type="ECO:0000313" key="5">
    <source>
        <dbReference type="EMBL" id="MFC4990140.1"/>
    </source>
</evidence>
<comment type="caution">
    <text evidence="5">The sequence shown here is derived from an EMBL/GenBank/DDBJ whole genome shotgun (WGS) entry which is preliminary data.</text>
</comment>
<dbReference type="PANTHER" id="PTHR11772">
    <property type="entry name" value="ASPARAGINE SYNTHETASE"/>
    <property type="match status" value="1"/>
</dbReference>
<proteinExistence type="predicted"/>
<dbReference type="CDD" id="cd01991">
    <property type="entry name" value="Asn_synthase_B_C"/>
    <property type="match status" value="1"/>
</dbReference>
<evidence type="ECO:0000256" key="3">
    <source>
        <dbReference type="SAM" id="MobiDB-lite"/>
    </source>
</evidence>
<dbReference type="Pfam" id="PF00733">
    <property type="entry name" value="Asn_synthase"/>
    <property type="match status" value="2"/>
</dbReference>
<organism evidence="5 6">
    <name type="scientific">Saliphagus infecundisoli</name>
    <dbReference type="NCBI Taxonomy" id="1849069"/>
    <lineage>
        <taxon>Archaea</taxon>
        <taxon>Methanobacteriati</taxon>
        <taxon>Methanobacteriota</taxon>
        <taxon>Stenosarchaea group</taxon>
        <taxon>Halobacteria</taxon>
        <taxon>Halobacteriales</taxon>
        <taxon>Natrialbaceae</taxon>
        <taxon>Saliphagus</taxon>
    </lineage>
</organism>
<feature type="domain" description="Asparagine synthetase" evidence="4">
    <location>
        <begin position="112"/>
        <end position="238"/>
    </location>
</feature>
<keyword evidence="2" id="KW-0067">ATP-binding</keyword>
<accession>A0ABD5QK71</accession>
<dbReference type="GO" id="GO:0005524">
    <property type="term" value="F:ATP binding"/>
    <property type="evidence" value="ECO:0007669"/>
    <property type="project" value="UniProtKB-KW"/>
</dbReference>
<dbReference type="SUPFAM" id="SSF52402">
    <property type="entry name" value="Adenine nucleotide alpha hydrolases-like"/>
    <property type="match status" value="1"/>
</dbReference>
<dbReference type="InterPro" id="IPR014729">
    <property type="entry name" value="Rossmann-like_a/b/a_fold"/>
</dbReference>
<feature type="domain" description="Asparagine synthetase" evidence="4">
    <location>
        <begin position="272"/>
        <end position="351"/>
    </location>
</feature>
<feature type="compositionally biased region" description="Basic and acidic residues" evidence="3">
    <location>
        <begin position="22"/>
        <end position="31"/>
    </location>
</feature>